<dbReference type="KEGG" id="salm:D0Y50_01075"/>
<dbReference type="OrthoDB" id="9810876at2"/>
<evidence type="ECO:0000256" key="6">
    <source>
        <dbReference type="ARBA" id="ARBA00023136"/>
    </source>
</evidence>
<dbReference type="RefSeq" id="WP_117315075.1">
    <property type="nucleotide sequence ID" value="NZ_CP031769.1"/>
</dbReference>
<accession>A0A346NHS4</accession>
<sequence length="416" mass="42859">MNETMLLLENFLALFMESAPWLLLGLLVAAVMHELVPVSMLQRHMGSDSITAIGKAAVIGAPLPLCSCGVIPAAVGLRRSGASKPATVSFLVSTPETGVDSVAVSYALLGPLYAIVRPVAAIFSALYAGIMVKLFAEPDGMSKAAAASRATNTCGSSATPTIKAKQTETQPSCCASSKPVAAAASACCSSAAPTPAPSQSCCGDKNAASNPGATATAPSAPGKITAMWRFATGQLLEDIAVWLLVGLALAAAIQTWVPTDFLTQWGDGLMAMLVMAFIGVPMYICATASTPIAVGFLAAGLSPGAVLVFLLAGPATNVSTMGMILKELGRRSLMLYVFSVTSAAIGLGYLLNWAVAVFQWQSFIVTTVGEHGHGGITEALYALSAVVLGALMVRIGWQKSRAWLHQGQVKQDSCCS</sequence>
<dbReference type="AlphaFoldDB" id="A0A346NHS4"/>
<dbReference type="PANTHER" id="PTHR34184">
    <property type="entry name" value="UPF0718 PROTEIN YCGR"/>
    <property type="match status" value="1"/>
</dbReference>
<feature type="transmembrane region" description="Helical" evidence="7">
    <location>
        <begin position="115"/>
        <end position="136"/>
    </location>
</feature>
<comment type="subcellular location">
    <subcellularLocation>
        <location evidence="1">Cell membrane</location>
        <topology evidence="1">Multi-pass membrane protein</topology>
    </subcellularLocation>
</comment>
<keyword evidence="6 7" id="KW-0472">Membrane</keyword>
<evidence type="ECO:0000256" key="5">
    <source>
        <dbReference type="ARBA" id="ARBA00022989"/>
    </source>
</evidence>
<evidence type="ECO:0000256" key="4">
    <source>
        <dbReference type="ARBA" id="ARBA00022692"/>
    </source>
</evidence>
<dbReference type="InterPro" id="IPR052923">
    <property type="entry name" value="UPF0718"/>
</dbReference>
<dbReference type="EMBL" id="CP031769">
    <property type="protein sequence ID" value="AXR05081.1"/>
    <property type="molecule type" value="Genomic_DNA"/>
</dbReference>
<keyword evidence="5 7" id="KW-1133">Transmembrane helix</keyword>
<dbReference type="Proteomes" id="UP000262073">
    <property type="component" value="Chromosome"/>
</dbReference>
<feature type="transmembrane region" description="Helical" evidence="7">
    <location>
        <begin position="333"/>
        <end position="358"/>
    </location>
</feature>
<evidence type="ECO:0000313" key="9">
    <source>
        <dbReference type="Proteomes" id="UP000262073"/>
    </source>
</evidence>
<dbReference type="InterPro" id="IPR005524">
    <property type="entry name" value="DUF318"/>
</dbReference>
<name>A0A346NHS4_9ALTE</name>
<keyword evidence="9" id="KW-1185">Reference proteome</keyword>
<dbReference type="NCBIfam" id="NF033936">
    <property type="entry name" value="CuZnOut_SO0444"/>
    <property type="match status" value="1"/>
</dbReference>
<keyword evidence="3" id="KW-1003">Cell membrane</keyword>
<feature type="transmembrane region" description="Helical" evidence="7">
    <location>
        <begin position="53"/>
        <end position="75"/>
    </location>
</feature>
<feature type="transmembrane region" description="Helical" evidence="7">
    <location>
        <begin position="293"/>
        <end position="313"/>
    </location>
</feature>
<feature type="transmembrane region" description="Helical" evidence="7">
    <location>
        <begin position="379"/>
        <end position="397"/>
    </location>
</feature>
<feature type="transmembrane region" description="Helical" evidence="7">
    <location>
        <begin position="239"/>
        <end position="257"/>
    </location>
</feature>
<feature type="transmembrane region" description="Helical" evidence="7">
    <location>
        <begin position="20"/>
        <end position="41"/>
    </location>
</feature>
<protein>
    <submittedName>
        <fullName evidence="8">Permease</fullName>
    </submittedName>
</protein>
<keyword evidence="4 7" id="KW-0812">Transmembrane</keyword>
<reference evidence="8 9" key="1">
    <citation type="submission" date="2018-08" db="EMBL/GenBank/DDBJ databases">
        <title>Salinimonas sediminis sp. nov., a piezophilic bacterium isolated from a deep-sea sediment sample from the New Britain Trench.</title>
        <authorList>
            <person name="Cao J."/>
        </authorList>
    </citation>
    <scope>NUCLEOTIDE SEQUENCE [LARGE SCALE GENOMIC DNA]</scope>
    <source>
        <strain evidence="8 9">N102</strain>
    </source>
</reference>
<evidence type="ECO:0000256" key="2">
    <source>
        <dbReference type="ARBA" id="ARBA00006386"/>
    </source>
</evidence>
<evidence type="ECO:0000313" key="8">
    <source>
        <dbReference type="EMBL" id="AXR05081.1"/>
    </source>
</evidence>
<evidence type="ECO:0000256" key="7">
    <source>
        <dbReference type="SAM" id="Phobius"/>
    </source>
</evidence>
<dbReference type="PANTHER" id="PTHR34184:SF4">
    <property type="entry name" value="UPF0718 PROTEIN YCGR"/>
    <property type="match status" value="1"/>
</dbReference>
<organism evidence="8 9">
    <name type="scientific">Salinimonas sediminis</name>
    <dbReference type="NCBI Taxonomy" id="2303538"/>
    <lineage>
        <taxon>Bacteria</taxon>
        <taxon>Pseudomonadati</taxon>
        <taxon>Pseudomonadota</taxon>
        <taxon>Gammaproteobacteria</taxon>
        <taxon>Alteromonadales</taxon>
        <taxon>Alteromonadaceae</taxon>
        <taxon>Alteromonas/Salinimonas group</taxon>
        <taxon>Salinimonas</taxon>
    </lineage>
</organism>
<dbReference type="Pfam" id="PF03773">
    <property type="entry name" value="ArsP_1"/>
    <property type="match status" value="1"/>
</dbReference>
<gene>
    <name evidence="8" type="ORF">D0Y50_01075</name>
</gene>
<dbReference type="GO" id="GO:0005886">
    <property type="term" value="C:plasma membrane"/>
    <property type="evidence" value="ECO:0007669"/>
    <property type="project" value="UniProtKB-SubCell"/>
</dbReference>
<comment type="similarity">
    <text evidence="2">Belongs to the UPF0718 family.</text>
</comment>
<proteinExistence type="inferred from homology"/>
<evidence type="ECO:0000256" key="1">
    <source>
        <dbReference type="ARBA" id="ARBA00004651"/>
    </source>
</evidence>
<evidence type="ECO:0000256" key="3">
    <source>
        <dbReference type="ARBA" id="ARBA00022475"/>
    </source>
</evidence>